<dbReference type="SUPFAM" id="SSF52266">
    <property type="entry name" value="SGNH hydrolase"/>
    <property type="match status" value="1"/>
</dbReference>
<comment type="caution">
    <text evidence="4">The sequence shown here is derived from an EMBL/GenBank/DDBJ whole genome shotgun (WGS) entry which is preliminary data.</text>
</comment>
<keyword evidence="2" id="KW-0732">Signal</keyword>
<gene>
    <name evidence="4" type="primary">PLEST002008</name>
    <name evidence="4" type="ORF">PLESTB_001003500</name>
</gene>
<dbReference type="Gene3D" id="3.40.50.1110">
    <property type="entry name" value="SGNH hydrolase"/>
    <property type="match status" value="2"/>
</dbReference>
<proteinExistence type="inferred from homology"/>
<organism evidence="4 5">
    <name type="scientific">Pleodorina starrii</name>
    <dbReference type="NCBI Taxonomy" id="330485"/>
    <lineage>
        <taxon>Eukaryota</taxon>
        <taxon>Viridiplantae</taxon>
        <taxon>Chlorophyta</taxon>
        <taxon>core chlorophytes</taxon>
        <taxon>Chlorophyceae</taxon>
        <taxon>CS clade</taxon>
        <taxon>Chlamydomonadales</taxon>
        <taxon>Volvocaceae</taxon>
        <taxon>Pleodorina</taxon>
    </lineage>
</organism>
<dbReference type="InterPro" id="IPR036514">
    <property type="entry name" value="SGNH_hydro_sf"/>
</dbReference>
<dbReference type="Pfam" id="PF00657">
    <property type="entry name" value="Lipase_GDSL"/>
    <property type="match status" value="1"/>
</dbReference>
<dbReference type="EMBL" id="BRXU01000013">
    <property type="protein sequence ID" value="GLC55586.1"/>
    <property type="molecule type" value="Genomic_DNA"/>
</dbReference>
<evidence type="ECO:0000256" key="3">
    <source>
        <dbReference type="SAM" id="MobiDB-lite"/>
    </source>
</evidence>
<keyword evidence="5" id="KW-1185">Reference proteome</keyword>
<accession>A0A9W6BNN0</accession>
<evidence type="ECO:0000256" key="1">
    <source>
        <dbReference type="ARBA" id="ARBA00008668"/>
    </source>
</evidence>
<dbReference type="PANTHER" id="PTHR45642">
    <property type="entry name" value="GDSL ESTERASE/LIPASE EXL3"/>
    <property type="match status" value="1"/>
</dbReference>
<dbReference type="InterPro" id="IPR001087">
    <property type="entry name" value="GDSL"/>
</dbReference>
<protein>
    <submittedName>
        <fullName evidence="4">Hairy/enhancer-of-split with YRPW motif protein 2</fullName>
    </submittedName>
</protein>
<dbReference type="PANTHER" id="PTHR45642:SF139">
    <property type="entry name" value="SGNH HYDROLASE-TYPE ESTERASE DOMAIN-CONTAINING PROTEIN"/>
    <property type="match status" value="1"/>
</dbReference>
<dbReference type="OrthoDB" id="549479at2759"/>
<name>A0A9W6BNN0_9CHLO</name>
<evidence type="ECO:0000313" key="4">
    <source>
        <dbReference type="EMBL" id="GLC55586.1"/>
    </source>
</evidence>
<evidence type="ECO:0000256" key="2">
    <source>
        <dbReference type="ARBA" id="ARBA00022729"/>
    </source>
</evidence>
<feature type="region of interest" description="Disordered" evidence="3">
    <location>
        <begin position="238"/>
        <end position="278"/>
    </location>
</feature>
<reference evidence="4 5" key="1">
    <citation type="journal article" date="2023" name="Commun. Biol.">
        <title>Reorganization of the ancestral sex-determining regions during the evolution of trioecy in Pleodorina starrii.</title>
        <authorList>
            <person name="Takahashi K."/>
            <person name="Suzuki S."/>
            <person name="Kawai-Toyooka H."/>
            <person name="Yamamoto K."/>
            <person name="Hamaji T."/>
            <person name="Ootsuki R."/>
            <person name="Yamaguchi H."/>
            <person name="Kawachi M."/>
            <person name="Higashiyama T."/>
            <person name="Nozaki H."/>
        </authorList>
    </citation>
    <scope>NUCLEOTIDE SEQUENCE [LARGE SCALE GENOMIC DNA]</scope>
    <source>
        <strain evidence="4 5">NIES-4479</strain>
    </source>
</reference>
<dbReference type="GO" id="GO:0016788">
    <property type="term" value="F:hydrolase activity, acting on ester bonds"/>
    <property type="evidence" value="ECO:0007669"/>
    <property type="project" value="InterPro"/>
</dbReference>
<sequence>MQRPPFRAARAANATAGLGLLPATTIVFGDSLSDTGNVFNETNCVLPSPGAYWRGRFSNGPVWGDHLARLVTKQAARAAGANSSAATAAAAATTTANITLQNYSHGGATACDVGGISRTVPNLSEQVLSYLASAPSAVADNGAAAAAAAAVAGNSSAGGNSSADGATCLPLRPPPAAAAVNANLAERGRTGRLFIVFIGHNDLLLLSPEQMTDPRVVNQTVANITACRVAALDRLMAALSPPVPPPPPLGTATSTGQRASRRAEPATAAGGGGDGSARRLAQRLSKRALLTSSPPASSPAANCDLPAAASSAANAAAGGGCSGGGGGGRDRIVVWTLAPIDAAPLVPDSARRFLRAAVADHNAQLEASLAPLRRRYPNGPTLQVYDANAAAAAVLKEVAGKLNTTGQCLSYPVGQSGSVVERAAPEAVAATRSNVCSDPDSYVSYDGLHPTSVVHRIALAEPFAAQLGWL</sequence>
<dbReference type="AlphaFoldDB" id="A0A9W6BNN0"/>
<evidence type="ECO:0000313" key="5">
    <source>
        <dbReference type="Proteomes" id="UP001165080"/>
    </source>
</evidence>
<dbReference type="Proteomes" id="UP001165080">
    <property type="component" value="Unassembled WGS sequence"/>
</dbReference>
<dbReference type="InterPro" id="IPR050592">
    <property type="entry name" value="GDSL_lipolytic_enzyme"/>
</dbReference>
<comment type="similarity">
    <text evidence="1">Belongs to the 'GDSL' lipolytic enzyme family.</text>
</comment>